<dbReference type="RefSeq" id="WP_317695676.1">
    <property type="nucleotide sequence ID" value="NZ_AP026801.1"/>
</dbReference>
<feature type="signal peptide" evidence="2">
    <location>
        <begin position="1"/>
        <end position="25"/>
    </location>
</feature>
<organism evidence="3 4">
    <name type="scientific">Xylocopilactobacillus apis</name>
    <dbReference type="NCBI Taxonomy" id="2932183"/>
    <lineage>
        <taxon>Bacteria</taxon>
        <taxon>Bacillati</taxon>
        <taxon>Bacillota</taxon>
        <taxon>Bacilli</taxon>
        <taxon>Lactobacillales</taxon>
        <taxon>Lactobacillaceae</taxon>
        <taxon>Xylocopilactobacillus</taxon>
    </lineage>
</organism>
<dbReference type="Proteomes" id="UP001321804">
    <property type="component" value="Chromosome"/>
</dbReference>
<dbReference type="EMBL" id="AP026801">
    <property type="protein sequence ID" value="BDR57000.1"/>
    <property type="molecule type" value="Genomic_DNA"/>
</dbReference>
<evidence type="ECO:0000313" key="3">
    <source>
        <dbReference type="EMBL" id="BDR57000.1"/>
    </source>
</evidence>
<feature type="compositionally biased region" description="Pro residues" evidence="1">
    <location>
        <begin position="788"/>
        <end position="802"/>
    </location>
</feature>
<keyword evidence="4" id="KW-1185">Reference proteome</keyword>
<reference evidence="3 4" key="1">
    <citation type="journal article" date="2023" name="Microbiol. Spectr.">
        <title>Symbiosis of Carpenter Bees with Uncharacterized Lactic Acid Bacteria Showing NAD Auxotrophy.</title>
        <authorList>
            <person name="Kawasaki S."/>
            <person name="Ozawa K."/>
            <person name="Mori T."/>
            <person name="Yamamoto A."/>
            <person name="Ito M."/>
            <person name="Ohkuma M."/>
            <person name="Sakamoto M."/>
            <person name="Matsutani M."/>
        </authorList>
    </citation>
    <scope>NUCLEOTIDE SEQUENCE [LARGE SCALE GENOMIC DNA]</scope>
    <source>
        <strain evidence="3 4">KimC2</strain>
    </source>
</reference>
<name>A0AAU9DB73_9LACO</name>
<protein>
    <submittedName>
        <fullName evidence="3">Uncharacterized protein</fullName>
    </submittedName>
</protein>
<sequence>MKKNKIKYFGLCATALVTIAPIVSSVGITASQALTTSVVKAADDQAYTDLLKAKFNSSVNFSKSQLKDLSTSSFDGKLSINTAEYQTTDLFKSVTDTNAVVYDNLKIEVPFFRSLVKSDVKMEGLASSDYKLSLKITSTKFSGEPTSSTDLIDKLKALNVGDQFTITMTMKHVSNTSKVASYPITATVTADPTSKIKIPDLGTLSVAKDSNKADAEDVSKNIKAIKDVKDTAIFHSFDFGSSYYYGINGSTQYKTISGTTFALGDWGNGTGAIITQLIPIHYNYETASKYDPSSFVFIDDTSHKVLDKAPDPSATQIAYIPRRIIIGSPTYPEFRYTSTVSGAPARNTYGKDSTLPLNTVDAEKLTYIFNDSRSWVNLDSYLQEILTTDRNGAGNLVAFVKFNDDKDTDNRVKITYTLPHLKATTSPQNAIATAIDPKTGAESKLKIPVKVTDIPNVNSTPSISKFPENDSVTINSKTTSKYDIYKDVAATYLGADNATHNLPKAFIKATVKDSKGSTVSLNYDGTMPTTTVGTYKIQYVFSNPGDSTKKVTRDLTVNVTATDLVAPTVSGFYDNGTYTLSNDKQKEVSPFAPVLRMDRVTASYIGSDSASHYVDSKKVVVTVKNQLGSSVSLNSNGMISMATPGTYTVTYTWANPEDTSKTVSKSLTLIVNQIASQAITPNLSNKEVVNPTIDTNTTSFNVLNNINFTYNYTDPASSTPSTQRTGTIPNNLISISVTKDGKDVPLSNYSFQPTIGTYKIVYTAVNPQDNAITLSYTRTLTVQAPNANPTPTPNPSPTPNPTAPTVQFTSGVLYINYVWGYGVNLWKNYNTTGGMELNSDGSIRKLMTGSAWKYRAVATYPDGSTWYRLGTNQWVQGQYASFVPMVNPNSWNITSSKGVGVIHYVPGYSVNLWTSPNQTNWTKKLRHGTSWKYFKVATKNGKSMYNLGGNQWVDGSYFFPKK</sequence>
<gene>
    <name evidence="3" type="ORF">KIMC2_15620</name>
</gene>
<feature type="region of interest" description="Disordered" evidence="1">
    <location>
        <begin position="783"/>
        <end position="802"/>
    </location>
</feature>
<evidence type="ECO:0000313" key="4">
    <source>
        <dbReference type="Proteomes" id="UP001321804"/>
    </source>
</evidence>
<feature type="chain" id="PRO_5043571949" evidence="2">
    <location>
        <begin position="26"/>
        <end position="962"/>
    </location>
</feature>
<accession>A0AAU9DB73</accession>
<dbReference type="KEGG" id="xak:KIMC2_15620"/>
<evidence type="ECO:0000256" key="1">
    <source>
        <dbReference type="SAM" id="MobiDB-lite"/>
    </source>
</evidence>
<keyword evidence="2" id="KW-0732">Signal</keyword>
<evidence type="ECO:0000256" key="2">
    <source>
        <dbReference type="SAM" id="SignalP"/>
    </source>
</evidence>
<dbReference type="AlphaFoldDB" id="A0AAU9DB73"/>
<proteinExistence type="predicted"/>